<dbReference type="InterPro" id="IPR036282">
    <property type="entry name" value="Glutathione-S-Trfase_C_sf"/>
</dbReference>
<dbReference type="InterPro" id="IPR010987">
    <property type="entry name" value="Glutathione-S-Trfase_C-like"/>
</dbReference>
<reference evidence="7" key="1">
    <citation type="submission" date="2013-06" db="EMBL/GenBank/DDBJ databases">
        <authorList>
            <person name="Groh K."/>
        </authorList>
    </citation>
    <scope>NUCLEOTIDE SEQUENCE</scope>
    <source>
        <tissue evidence="7">Antennules</tissue>
    </source>
</reference>
<name>W6MEW0_9EUCA</name>
<dbReference type="InterPro" id="IPR004046">
    <property type="entry name" value="GST_C"/>
</dbReference>
<evidence type="ECO:0000259" key="6">
    <source>
        <dbReference type="PROSITE" id="PS50405"/>
    </source>
</evidence>
<evidence type="ECO:0000313" key="7">
    <source>
        <dbReference type="EMBL" id="CDK12617.1"/>
    </source>
</evidence>
<dbReference type="AlphaFoldDB" id="W6MEW0"/>
<proteinExistence type="inferred from homology"/>
<comment type="similarity">
    <text evidence="5">Belongs to the GST superfamily. Pi family.</text>
</comment>
<comment type="function">
    <text evidence="1 5">Conjugation of reduced glutathione to a wide number of exogenous and endogenous hydrophobic electrophiles.</text>
</comment>
<comment type="subunit">
    <text evidence="5">Homodimer.</text>
</comment>
<evidence type="ECO:0000256" key="1">
    <source>
        <dbReference type="ARBA" id="ARBA00003701"/>
    </source>
</evidence>
<keyword evidence="3 5" id="KW-0808">Transferase</keyword>
<dbReference type="SUPFAM" id="SSF47616">
    <property type="entry name" value="GST C-terminal domain-like"/>
    <property type="match status" value="1"/>
</dbReference>
<dbReference type="InterPro" id="IPR050213">
    <property type="entry name" value="GST_superfamily"/>
</dbReference>
<dbReference type="GO" id="GO:0004364">
    <property type="term" value="F:glutathione transferase activity"/>
    <property type="evidence" value="ECO:0007669"/>
    <property type="project" value="UniProtKB-UniRule"/>
</dbReference>
<dbReference type="PROSITE" id="PS50405">
    <property type="entry name" value="GST_CTER"/>
    <property type="match status" value="1"/>
</dbReference>
<organism evidence="7">
    <name type="scientific">Coenobita clypeatus</name>
    <dbReference type="NCBI Taxonomy" id="474045"/>
    <lineage>
        <taxon>Eukaryota</taxon>
        <taxon>Metazoa</taxon>
        <taxon>Ecdysozoa</taxon>
        <taxon>Arthropoda</taxon>
        <taxon>Crustacea</taxon>
        <taxon>Multicrustacea</taxon>
        <taxon>Malacostraca</taxon>
        <taxon>Eumalacostraca</taxon>
        <taxon>Eucarida</taxon>
        <taxon>Decapoda</taxon>
        <taxon>Pleocyemata</taxon>
        <taxon>Anomura</taxon>
        <taxon>Paguroidea</taxon>
        <taxon>Coenobitidae</taxon>
        <taxon>Coenobita</taxon>
    </lineage>
</organism>
<reference evidence="7" key="2">
    <citation type="submission" date="2014-02" db="EMBL/GenBank/DDBJ databases">
        <title>The hermit crab's nose antennal transcriptomics.</title>
        <authorList>
            <person name="Groh K.C."/>
            <person name="Vogel H."/>
            <person name="Stensmyr M.C."/>
            <person name="Grosse-Wilde E."/>
            <person name="Hansson B.S."/>
        </authorList>
    </citation>
    <scope>NUCLEOTIDE SEQUENCE</scope>
    <source>
        <tissue evidence="7">Antennules</tissue>
    </source>
</reference>
<comment type="catalytic activity">
    <reaction evidence="4 5">
        <text>RX + glutathione = an S-substituted glutathione + a halide anion + H(+)</text>
        <dbReference type="Rhea" id="RHEA:16437"/>
        <dbReference type="ChEBI" id="CHEBI:15378"/>
        <dbReference type="ChEBI" id="CHEBI:16042"/>
        <dbReference type="ChEBI" id="CHEBI:17792"/>
        <dbReference type="ChEBI" id="CHEBI:57925"/>
        <dbReference type="ChEBI" id="CHEBI:90779"/>
        <dbReference type="EC" id="2.5.1.18"/>
    </reaction>
</comment>
<sequence>YLQNIILNIGEKAHVDMVVNQAIDLGTKYAILVHETYDTQKEQYLKELQDHLKVFSDYLDGKKWFIGDKITVADFVMYELLDVHTKLDPSCLSNFNNLQQFHHRFEELPAIKKYMASPRFISKPLNGPTAKFDIQ</sequence>
<dbReference type="EC" id="2.5.1.18" evidence="5"/>
<dbReference type="GO" id="GO:0006749">
    <property type="term" value="P:glutathione metabolic process"/>
    <property type="evidence" value="ECO:0007669"/>
    <property type="project" value="UniProtKB-UniRule"/>
</dbReference>
<dbReference type="PANTHER" id="PTHR11571">
    <property type="entry name" value="GLUTATHIONE S-TRANSFERASE"/>
    <property type="match status" value="1"/>
</dbReference>
<dbReference type="InterPro" id="IPR003082">
    <property type="entry name" value="GST_pi"/>
</dbReference>
<protein>
    <recommendedName>
        <fullName evidence="5">Glutathione S-transferase</fullName>
        <ecNumber evidence="5">2.5.1.18</ecNumber>
    </recommendedName>
    <alternativeName>
        <fullName evidence="5">GST class-pi</fullName>
    </alternativeName>
</protein>
<comment type="similarity">
    <text evidence="2">Belongs to the GST superfamily. Mu family.</text>
</comment>
<dbReference type="PRINTS" id="PR01268">
    <property type="entry name" value="GSTRNSFRASEP"/>
</dbReference>
<evidence type="ECO:0000256" key="2">
    <source>
        <dbReference type="ARBA" id="ARBA00005861"/>
    </source>
</evidence>
<dbReference type="PANTHER" id="PTHR11571:SF222">
    <property type="entry name" value="GLUTATHIONE TRANSFERASE"/>
    <property type="match status" value="1"/>
</dbReference>
<dbReference type="FunFam" id="1.20.1050.10:FF:000003">
    <property type="entry name" value="Glutathione S-transferase 2"/>
    <property type="match status" value="1"/>
</dbReference>
<evidence type="ECO:0000256" key="4">
    <source>
        <dbReference type="ARBA" id="ARBA00047960"/>
    </source>
</evidence>
<feature type="domain" description="GST C-terminal" evidence="6">
    <location>
        <begin position="8"/>
        <end position="125"/>
    </location>
</feature>
<feature type="non-terminal residue" evidence="7">
    <location>
        <position position="1"/>
    </location>
</feature>
<dbReference type="EMBL" id="HABY01000088">
    <property type="protein sequence ID" value="CDK12617.1"/>
    <property type="molecule type" value="Transcribed_RNA"/>
</dbReference>
<accession>W6MEW0</accession>
<evidence type="ECO:0000256" key="5">
    <source>
        <dbReference type="RuleBase" id="RU368105"/>
    </source>
</evidence>
<dbReference type="Pfam" id="PF14497">
    <property type="entry name" value="GST_C_3"/>
    <property type="match status" value="1"/>
</dbReference>
<dbReference type="Gene3D" id="1.20.1050.130">
    <property type="match status" value="1"/>
</dbReference>
<evidence type="ECO:0000256" key="3">
    <source>
        <dbReference type="ARBA" id="ARBA00022679"/>
    </source>
</evidence>